<comment type="caution">
    <text evidence="1">The sequence shown here is derived from an EMBL/GenBank/DDBJ whole genome shotgun (WGS) entry which is preliminary data.</text>
</comment>
<dbReference type="RefSeq" id="WP_188868756.1">
    <property type="nucleotide sequence ID" value="NZ_BMNW01000048.1"/>
</dbReference>
<accession>A0ABQ2H5A1</accession>
<evidence type="ECO:0000313" key="1">
    <source>
        <dbReference type="EMBL" id="GGM32842.1"/>
    </source>
</evidence>
<organism evidence="1 2">
    <name type="scientific">Pseudomonas asuensis</name>
    <dbReference type="NCBI Taxonomy" id="1825787"/>
    <lineage>
        <taxon>Bacteria</taxon>
        <taxon>Pseudomonadati</taxon>
        <taxon>Pseudomonadota</taxon>
        <taxon>Gammaproteobacteria</taxon>
        <taxon>Pseudomonadales</taxon>
        <taxon>Pseudomonadaceae</taxon>
        <taxon>Pseudomonas</taxon>
    </lineage>
</organism>
<reference evidence="2" key="1">
    <citation type="journal article" date="2019" name="Int. J. Syst. Evol. Microbiol.">
        <title>The Global Catalogue of Microorganisms (GCM) 10K type strain sequencing project: providing services to taxonomists for standard genome sequencing and annotation.</title>
        <authorList>
            <consortium name="The Broad Institute Genomics Platform"/>
            <consortium name="The Broad Institute Genome Sequencing Center for Infectious Disease"/>
            <person name="Wu L."/>
            <person name="Ma J."/>
        </authorList>
    </citation>
    <scope>NUCLEOTIDE SEQUENCE [LARGE SCALE GENOMIC DNA]</scope>
    <source>
        <strain evidence="2">JCM 13501</strain>
    </source>
</reference>
<keyword evidence="2" id="KW-1185">Reference proteome</keyword>
<evidence type="ECO:0000313" key="2">
    <source>
        <dbReference type="Proteomes" id="UP000616499"/>
    </source>
</evidence>
<gene>
    <name evidence="1" type="ORF">GCM10009425_49130</name>
</gene>
<sequence>MRGLLSSCLCLLITYYKHETTREHIELQQVSPHTLLETPQATLKADQEQTPELTIRKMNDDRIYKLIQRKKALPKEFHGDVDQETNDAKNLENYAAILMEGIKHEQSPLEVLHNLSNNINQHNLINYHSTSLRNAYALMTHKAGDCESICKFFCFIAWAAGHRLKQLEGAFTFHMVANNQIFGQPKDICFNFVSHTVIELRDAQRSSIYYDPLFGQTVNLSNYGEILAGYLEPLKKVSSVSED</sequence>
<protein>
    <recommendedName>
        <fullName evidence="3">Transglutaminase-like domain-containing protein</fullName>
    </recommendedName>
</protein>
<dbReference type="EMBL" id="BMNW01000048">
    <property type="protein sequence ID" value="GGM32842.1"/>
    <property type="molecule type" value="Genomic_DNA"/>
</dbReference>
<proteinExistence type="predicted"/>
<dbReference type="Proteomes" id="UP000616499">
    <property type="component" value="Unassembled WGS sequence"/>
</dbReference>
<evidence type="ECO:0008006" key="3">
    <source>
        <dbReference type="Google" id="ProtNLM"/>
    </source>
</evidence>
<name>A0ABQ2H5A1_9PSED</name>